<dbReference type="GO" id="GO:0019825">
    <property type="term" value="F:oxygen binding"/>
    <property type="evidence" value="ECO:0007669"/>
    <property type="project" value="InterPro"/>
</dbReference>
<dbReference type="InterPro" id="IPR025991">
    <property type="entry name" value="Chemoreceptor_zinc-bind_dom"/>
</dbReference>
<protein>
    <submittedName>
        <fullName evidence="5">Methyl-accepting chemotaxis protein</fullName>
    </submittedName>
</protein>
<dbReference type="GO" id="GO:0020037">
    <property type="term" value="F:heme binding"/>
    <property type="evidence" value="ECO:0007669"/>
    <property type="project" value="InterPro"/>
</dbReference>
<feature type="domain" description="Methyl-accepting transducer" evidence="4">
    <location>
        <begin position="200"/>
        <end position="422"/>
    </location>
</feature>
<comment type="caution">
    <text evidence="5">The sequence shown here is derived from an EMBL/GenBank/DDBJ whole genome shotgun (WGS) entry which is preliminary data.</text>
</comment>
<evidence type="ECO:0000259" key="4">
    <source>
        <dbReference type="PROSITE" id="PS50111"/>
    </source>
</evidence>
<dbReference type="Gene3D" id="1.10.490.10">
    <property type="entry name" value="Globins"/>
    <property type="match status" value="1"/>
</dbReference>
<accession>A0A2V3VUI8</accession>
<name>A0A2V3VUI8_9BACI</name>
<dbReference type="SUPFAM" id="SSF46458">
    <property type="entry name" value="Globin-like"/>
    <property type="match status" value="1"/>
</dbReference>
<dbReference type="AlphaFoldDB" id="A0A2V3VUI8"/>
<evidence type="ECO:0000256" key="3">
    <source>
        <dbReference type="SAM" id="Coils"/>
    </source>
</evidence>
<dbReference type="InterPro" id="IPR004089">
    <property type="entry name" value="MCPsignal_dom"/>
</dbReference>
<dbReference type="InterPro" id="IPR009050">
    <property type="entry name" value="Globin-like_sf"/>
</dbReference>
<feature type="coiled-coil region" evidence="3">
    <location>
        <begin position="547"/>
        <end position="574"/>
    </location>
</feature>
<dbReference type="GO" id="GO:0007165">
    <property type="term" value="P:signal transduction"/>
    <property type="evidence" value="ECO:0007669"/>
    <property type="project" value="UniProtKB-KW"/>
</dbReference>
<dbReference type="PANTHER" id="PTHR32089:SF112">
    <property type="entry name" value="LYSOZYME-LIKE PROTEIN-RELATED"/>
    <property type="match status" value="1"/>
</dbReference>
<gene>
    <name evidence="5" type="ORF">DFR56_11092</name>
</gene>
<organism evidence="5 6">
    <name type="scientific">Pseudogracilibacillus auburnensis</name>
    <dbReference type="NCBI Taxonomy" id="1494959"/>
    <lineage>
        <taxon>Bacteria</taxon>
        <taxon>Bacillati</taxon>
        <taxon>Bacillota</taxon>
        <taxon>Bacilli</taxon>
        <taxon>Bacillales</taxon>
        <taxon>Bacillaceae</taxon>
        <taxon>Pseudogracilibacillus</taxon>
    </lineage>
</organism>
<reference evidence="5 6" key="1">
    <citation type="submission" date="2018-05" db="EMBL/GenBank/DDBJ databases">
        <title>Genomic Encyclopedia of Type Strains, Phase IV (KMG-IV): sequencing the most valuable type-strain genomes for metagenomic binning, comparative biology and taxonomic classification.</title>
        <authorList>
            <person name="Goeker M."/>
        </authorList>
    </citation>
    <scope>NUCLEOTIDE SEQUENCE [LARGE SCALE GENOMIC DNA]</scope>
    <source>
        <strain evidence="5 6">DSM 28556</strain>
    </source>
</reference>
<evidence type="ECO:0000313" key="5">
    <source>
        <dbReference type="EMBL" id="PXW85592.1"/>
    </source>
</evidence>
<keyword evidence="6" id="KW-1185">Reference proteome</keyword>
<dbReference type="Pfam" id="PF13682">
    <property type="entry name" value="CZB"/>
    <property type="match status" value="1"/>
</dbReference>
<keyword evidence="1 2" id="KW-0807">Transducer</keyword>
<dbReference type="InterPro" id="IPR012292">
    <property type="entry name" value="Globin/Proto"/>
</dbReference>
<dbReference type="EMBL" id="QJJQ01000010">
    <property type="protein sequence ID" value="PXW85592.1"/>
    <property type="molecule type" value="Genomic_DNA"/>
</dbReference>
<dbReference type="PANTHER" id="PTHR32089">
    <property type="entry name" value="METHYL-ACCEPTING CHEMOTAXIS PROTEIN MCPB"/>
    <property type="match status" value="1"/>
</dbReference>
<dbReference type="PROSITE" id="PS50111">
    <property type="entry name" value="CHEMOTAXIS_TRANSDUC_2"/>
    <property type="match status" value="1"/>
</dbReference>
<feature type="coiled-coil region" evidence="3">
    <location>
        <begin position="334"/>
        <end position="361"/>
    </location>
</feature>
<dbReference type="CDD" id="cd01068">
    <property type="entry name" value="globin_sensor"/>
    <property type="match status" value="1"/>
</dbReference>
<dbReference type="Gene3D" id="1.20.120.30">
    <property type="entry name" value="Aspartate receptor, ligand-binding domain"/>
    <property type="match status" value="1"/>
</dbReference>
<proteinExistence type="predicted"/>
<dbReference type="Gene3D" id="1.10.287.950">
    <property type="entry name" value="Methyl-accepting chemotaxis protein"/>
    <property type="match status" value="1"/>
</dbReference>
<dbReference type="GO" id="GO:0016020">
    <property type="term" value="C:membrane"/>
    <property type="evidence" value="ECO:0007669"/>
    <property type="project" value="InterPro"/>
</dbReference>
<sequence length="575" mass="65696">MMIFTKRPKTWNEYIKKVDDTNLSVGHRPTERLKFLNITEETLEEVREAAQYLRPFKEEMVNKFYENITSSEHLQDIISKYASVDQLKITQIKYIEQFLQANIDHDYVKTRVTIGEVHSRINLTANHFIMAHDMLIQFMTTILMEKVSKNPNKMISLVVAIQKLGTFDKQLIVDVYTESTFRSFLFGISDMLDNLTKLDTTQHLIEGMEEQITESQSVTAATEQMSASIQDVSNHAVKVAEGTEEAVLSALNSRKVIDHALNDIEQVGKVYDSVMKEVHHLGNEIEQTHVVINVIKEIAEQTNLLALNASIEAARAGEYGQGFAVVATEVRKLSEHTKEQIEQITKNMENLQHVSKNVTERIQETGTSIEKGVAESQQAGKELENIVSTMQRINGETSQIAAMSEEQSSTVVEINERNIKMFEVSKHTQKVATETAEIIYDLSKKMNEYRLTFIESNLIYNQKDIIQLAKTDHLLWKWNIYNLLLGFGSISANQLTSHKVCRLGEWYYSDQSISVKNNEAFKKLEAPHKAVHAYAKDAIEHYERENIDKAKSALVRLEEASNEVMELLIELEKAF</sequence>
<evidence type="ECO:0000313" key="6">
    <source>
        <dbReference type="Proteomes" id="UP000247978"/>
    </source>
</evidence>
<dbReference type="Pfam" id="PF11563">
    <property type="entry name" value="Protoglobin"/>
    <property type="match status" value="1"/>
</dbReference>
<dbReference type="Pfam" id="PF00015">
    <property type="entry name" value="MCPsignal"/>
    <property type="match status" value="1"/>
</dbReference>
<evidence type="ECO:0000256" key="1">
    <source>
        <dbReference type="ARBA" id="ARBA00023224"/>
    </source>
</evidence>
<dbReference type="CDD" id="cd11386">
    <property type="entry name" value="MCP_signal"/>
    <property type="match status" value="1"/>
</dbReference>
<dbReference type="Proteomes" id="UP000247978">
    <property type="component" value="Unassembled WGS sequence"/>
</dbReference>
<dbReference type="OrthoDB" id="266313at2"/>
<dbReference type="InterPro" id="IPR044398">
    <property type="entry name" value="Globin-sensor_dom"/>
</dbReference>
<keyword evidence="3" id="KW-0175">Coiled coil</keyword>
<dbReference type="SMART" id="SM00283">
    <property type="entry name" value="MA"/>
    <property type="match status" value="1"/>
</dbReference>
<dbReference type="InterPro" id="IPR039379">
    <property type="entry name" value="Protoglobin_sensor_dom"/>
</dbReference>
<dbReference type="SUPFAM" id="SSF58104">
    <property type="entry name" value="Methyl-accepting chemotaxis protein (MCP) signaling domain"/>
    <property type="match status" value="1"/>
</dbReference>
<evidence type="ECO:0000256" key="2">
    <source>
        <dbReference type="PROSITE-ProRule" id="PRU00284"/>
    </source>
</evidence>